<protein>
    <submittedName>
        <fullName evidence="1">Uncharacterized protein</fullName>
    </submittedName>
</protein>
<evidence type="ECO:0000313" key="2">
    <source>
        <dbReference type="Proteomes" id="UP000314294"/>
    </source>
</evidence>
<proteinExistence type="predicted"/>
<keyword evidence="2" id="KW-1185">Reference proteome</keyword>
<reference evidence="1 2" key="1">
    <citation type="submission" date="2019-03" db="EMBL/GenBank/DDBJ databases">
        <title>First draft genome of Liparis tanakae, snailfish: a comprehensive survey of snailfish specific genes.</title>
        <authorList>
            <person name="Kim W."/>
            <person name="Song I."/>
            <person name="Jeong J.-H."/>
            <person name="Kim D."/>
            <person name="Kim S."/>
            <person name="Ryu S."/>
            <person name="Song J.Y."/>
            <person name="Lee S.K."/>
        </authorList>
    </citation>
    <scope>NUCLEOTIDE SEQUENCE [LARGE SCALE GENOMIC DNA]</scope>
    <source>
        <tissue evidence="1">Muscle</tissue>
    </source>
</reference>
<dbReference type="EMBL" id="SRLO01002357">
    <property type="protein sequence ID" value="TNN33103.1"/>
    <property type="molecule type" value="Genomic_DNA"/>
</dbReference>
<gene>
    <name evidence="1" type="ORF">EYF80_056734</name>
</gene>
<name>A0A4Z2EWD9_9TELE</name>
<organism evidence="1 2">
    <name type="scientific">Liparis tanakae</name>
    <name type="common">Tanaka's snailfish</name>
    <dbReference type="NCBI Taxonomy" id="230148"/>
    <lineage>
        <taxon>Eukaryota</taxon>
        <taxon>Metazoa</taxon>
        <taxon>Chordata</taxon>
        <taxon>Craniata</taxon>
        <taxon>Vertebrata</taxon>
        <taxon>Euteleostomi</taxon>
        <taxon>Actinopterygii</taxon>
        <taxon>Neopterygii</taxon>
        <taxon>Teleostei</taxon>
        <taxon>Neoteleostei</taxon>
        <taxon>Acanthomorphata</taxon>
        <taxon>Eupercaria</taxon>
        <taxon>Perciformes</taxon>
        <taxon>Cottioidei</taxon>
        <taxon>Cottales</taxon>
        <taxon>Liparidae</taxon>
        <taxon>Liparis</taxon>
    </lineage>
</organism>
<evidence type="ECO:0000313" key="1">
    <source>
        <dbReference type="EMBL" id="TNN33103.1"/>
    </source>
</evidence>
<comment type="caution">
    <text evidence="1">The sequence shown here is derived from an EMBL/GenBank/DDBJ whole genome shotgun (WGS) entry which is preliminary data.</text>
</comment>
<sequence length="131" mass="14541">MRLCRSDLGEARVLHQPWFGYEDGVFVSTGLKRISLAAHMLCLSIKPYPQASREPDVEAEVGFLLAVVTEREVGGIIASRCDCAEPPQLPRRTEALVSTASRRTGVRLKAADACDWREAIEALMGKRTRKE</sequence>
<dbReference type="Proteomes" id="UP000314294">
    <property type="component" value="Unassembled WGS sequence"/>
</dbReference>
<dbReference type="AlphaFoldDB" id="A0A4Z2EWD9"/>
<accession>A0A4Z2EWD9</accession>